<comment type="caution">
    <text evidence="2">The sequence shown here is derived from an EMBL/GenBank/DDBJ whole genome shotgun (WGS) entry which is preliminary data.</text>
</comment>
<gene>
    <name evidence="2" type="ORF">F8165_26135</name>
</gene>
<evidence type="ECO:0000313" key="3">
    <source>
        <dbReference type="Proteomes" id="UP000461739"/>
    </source>
</evidence>
<accession>A0AAN5XLK7</accession>
<dbReference type="AlphaFoldDB" id="A0AAN5XLK7"/>
<reference evidence="2 3" key="1">
    <citation type="submission" date="2019-10" db="EMBL/GenBank/DDBJ databases">
        <title>Bacillus from the desert of Cuatro Cinegas, Coahuila.</title>
        <authorList>
            <person name="Olmedo-Alvarez G."/>
            <person name="Saldana S."/>
            <person name="Barcelo D."/>
        </authorList>
    </citation>
    <scope>NUCLEOTIDE SEQUENCE [LARGE SCALE GENOMIC DNA]</scope>
    <source>
        <strain evidence="2 3">CH316_11T</strain>
    </source>
</reference>
<evidence type="ECO:0000313" key="2">
    <source>
        <dbReference type="EMBL" id="KAB2447153.1"/>
    </source>
</evidence>
<organism evidence="2 3">
    <name type="scientific">Bacillus cereus</name>
    <dbReference type="NCBI Taxonomy" id="1396"/>
    <lineage>
        <taxon>Bacteria</taxon>
        <taxon>Bacillati</taxon>
        <taxon>Bacillota</taxon>
        <taxon>Bacilli</taxon>
        <taxon>Bacillales</taxon>
        <taxon>Bacillaceae</taxon>
        <taxon>Bacillus</taxon>
        <taxon>Bacillus cereus group</taxon>
    </lineage>
</organism>
<dbReference type="EMBL" id="WBPI01000023">
    <property type="protein sequence ID" value="KAB2447153.1"/>
    <property type="molecule type" value="Genomic_DNA"/>
</dbReference>
<dbReference type="Proteomes" id="UP000461739">
    <property type="component" value="Unassembled WGS sequence"/>
</dbReference>
<proteinExistence type="predicted"/>
<sequence length="105" mass="12052">MNTHQGIIISPTTLYHEGIREINTHRQGDIVNPIDFSHTGVRQLLTHQGGILNPDDWIRTGIRQISIRRGVMHNLSQNKGGTSEKEVMKPPRNEPLEYAWKKMNM</sequence>
<protein>
    <submittedName>
        <fullName evidence="2">Uncharacterized protein</fullName>
    </submittedName>
</protein>
<name>A0AAN5XLK7_BACCE</name>
<feature type="compositionally biased region" description="Basic and acidic residues" evidence="1">
    <location>
        <begin position="82"/>
        <end position="94"/>
    </location>
</feature>
<feature type="region of interest" description="Disordered" evidence="1">
    <location>
        <begin position="75"/>
        <end position="94"/>
    </location>
</feature>
<evidence type="ECO:0000256" key="1">
    <source>
        <dbReference type="SAM" id="MobiDB-lite"/>
    </source>
</evidence>